<reference evidence="2 3" key="1">
    <citation type="journal article" date="2016" name="Mol. Biol. Evol.">
        <title>Comparative Genomics of Early-Diverging Mushroom-Forming Fungi Provides Insights into the Origins of Lignocellulose Decay Capabilities.</title>
        <authorList>
            <person name="Nagy L.G."/>
            <person name="Riley R."/>
            <person name="Tritt A."/>
            <person name="Adam C."/>
            <person name="Daum C."/>
            <person name="Floudas D."/>
            <person name="Sun H."/>
            <person name="Yadav J.S."/>
            <person name="Pangilinan J."/>
            <person name="Larsson K.H."/>
            <person name="Matsuura K."/>
            <person name="Barry K."/>
            <person name="Labutti K."/>
            <person name="Kuo R."/>
            <person name="Ohm R.A."/>
            <person name="Bhattacharya S.S."/>
            <person name="Shirouzu T."/>
            <person name="Yoshinaga Y."/>
            <person name="Martin F.M."/>
            <person name="Grigoriev I.V."/>
            <person name="Hibbett D.S."/>
        </authorList>
    </citation>
    <scope>NUCLEOTIDE SEQUENCE [LARGE SCALE GENOMIC DNA]</scope>
    <source>
        <strain evidence="2 3">HHB12733</strain>
    </source>
</reference>
<organism evidence="2 3">
    <name type="scientific">Calocera cornea HHB12733</name>
    <dbReference type="NCBI Taxonomy" id="1353952"/>
    <lineage>
        <taxon>Eukaryota</taxon>
        <taxon>Fungi</taxon>
        <taxon>Dikarya</taxon>
        <taxon>Basidiomycota</taxon>
        <taxon>Agaricomycotina</taxon>
        <taxon>Dacrymycetes</taxon>
        <taxon>Dacrymycetales</taxon>
        <taxon>Dacrymycetaceae</taxon>
        <taxon>Calocera</taxon>
    </lineage>
</organism>
<gene>
    <name evidence="2" type="ORF">CALCODRAFT_165063</name>
</gene>
<dbReference type="EMBL" id="KV424141">
    <property type="protein sequence ID" value="KZT50841.1"/>
    <property type="molecule type" value="Genomic_DNA"/>
</dbReference>
<keyword evidence="3" id="KW-1185">Reference proteome</keyword>
<evidence type="ECO:0000256" key="1">
    <source>
        <dbReference type="SAM" id="MobiDB-lite"/>
    </source>
</evidence>
<dbReference type="AlphaFoldDB" id="A0A165CI44"/>
<evidence type="ECO:0000313" key="2">
    <source>
        <dbReference type="EMBL" id="KZT50841.1"/>
    </source>
</evidence>
<dbReference type="InParanoid" id="A0A165CI44"/>
<name>A0A165CI44_9BASI</name>
<accession>A0A165CI44</accession>
<proteinExistence type="predicted"/>
<feature type="region of interest" description="Disordered" evidence="1">
    <location>
        <begin position="1"/>
        <end position="20"/>
    </location>
</feature>
<evidence type="ECO:0000313" key="3">
    <source>
        <dbReference type="Proteomes" id="UP000076842"/>
    </source>
</evidence>
<sequence length="184" mass="19712">MRFLRNSPFSGSPAGDTIRTRGGRVAVDSRHAGIYVVPAYEASPSVPSARRGTFRVSHALLLPEPPPGARHEFAPLYQMYTIAIVDRATTRAVPAACRTVQLRRPALTLSRGGGGGGLTARLIGFVLALAAGAREVRVPSAEEQSETARLTNHDHAHNQHYLVSGMGSVASEICSCWNLWTGLE</sequence>
<dbReference type="Proteomes" id="UP000076842">
    <property type="component" value="Unassembled WGS sequence"/>
</dbReference>
<protein>
    <submittedName>
        <fullName evidence="2">Uncharacterized protein</fullName>
    </submittedName>
</protein>